<feature type="region of interest" description="Disordered" evidence="1">
    <location>
        <begin position="186"/>
        <end position="236"/>
    </location>
</feature>
<proteinExistence type="predicted"/>
<dbReference type="Proteomes" id="UP001190700">
    <property type="component" value="Unassembled WGS sequence"/>
</dbReference>
<dbReference type="PANTHER" id="PTHR10625:SF26">
    <property type="entry name" value="HISTONE DEACETYLASE DOMAIN-CONTAINING PROTEIN"/>
    <property type="match status" value="1"/>
</dbReference>
<sequence length="266" mass="28384">LHRMLGGAVQPMGQPRSAGAPGVPGSGATMEGGEYAPANVDDRAPGAGPRVINVGIGGGRRVAFRRAWREHILPSLERFNPDLILISSGFDAHHKDVVNGGYVGVCEDDFSWLTRALVQVANSCCAGRVVSVLEGGYRVQGGVVSAFARSVAAHVRALAEPSRSLWDLETARQESALREELQAGTAEVQMEAEVEAEVEAEAAQKDPLKRPVKEPELTPKGEEDNGGGKRRRRGVAVDYTALNAKLEEEIQEKAAHDKSKETDGTS</sequence>
<reference evidence="3 4" key="1">
    <citation type="journal article" date="2015" name="Genome Biol. Evol.">
        <title>Comparative Genomics of a Bacterivorous Green Alga Reveals Evolutionary Causalities and Consequences of Phago-Mixotrophic Mode of Nutrition.</title>
        <authorList>
            <person name="Burns J.A."/>
            <person name="Paasch A."/>
            <person name="Narechania A."/>
            <person name="Kim E."/>
        </authorList>
    </citation>
    <scope>NUCLEOTIDE SEQUENCE [LARGE SCALE GENOMIC DNA]</scope>
    <source>
        <strain evidence="3 4">PLY_AMNH</strain>
    </source>
</reference>
<protein>
    <recommendedName>
        <fullName evidence="2">Histone deacetylase domain-containing protein</fullName>
    </recommendedName>
</protein>
<evidence type="ECO:0000256" key="1">
    <source>
        <dbReference type="SAM" id="MobiDB-lite"/>
    </source>
</evidence>
<dbReference type="Pfam" id="PF00850">
    <property type="entry name" value="Hist_deacetyl"/>
    <property type="match status" value="1"/>
</dbReference>
<dbReference type="GO" id="GO:0004407">
    <property type="term" value="F:histone deacetylase activity"/>
    <property type="evidence" value="ECO:0007669"/>
    <property type="project" value="TreeGrafter"/>
</dbReference>
<dbReference type="EMBL" id="LGRX02011659">
    <property type="protein sequence ID" value="KAK3268687.1"/>
    <property type="molecule type" value="Genomic_DNA"/>
</dbReference>
<dbReference type="GO" id="GO:0040029">
    <property type="term" value="P:epigenetic regulation of gene expression"/>
    <property type="evidence" value="ECO:0007669"/>
    <property type="project" value="TreeGrafter"/>
</dbReference>
<feature type="compositionally biased region" description="Basic and acidic residues" evidence="1">
    <location>
        <begin position="202"/>
        <end position="227"/>
    </location>
</feature>
<organism evidence="3 4">
    <name type="scientific">Cymbomonas tetramitiformis</name>
    <dbReference type="NCBI Taxonomy" id="36881"/>
    <lineage>
        <taxon>Eukaryota</taxon>
        <taxon>Viridiplantae</taxon>
        <taxon>Chlorophyta</taxon>
        <taxon>Pyramimonadophyceae</taxon>
        <taxon>Pyramimonadales</taxon>
        <taxon>Pyramimonadaceae</taxon>
        <taxon>Cymbomonas</taxon>
    </lineage>
</organism>
<evidence type="ECO:0000313" key="3">
    <source>
        <dbReference type="EMBL" id="KAK3268687.1"/>
    </source>
</evidence>
<evidence type="ECO:0000259" key="2">
    <source>
        <dbReference type="Pfam" id="PF00850"/>
    </source>
</evidence>
<evidence type="ECO:0000313" key="4">
    <source>
        <dbReference type="Proteomes" id="UP001190700"/>
    </source>
</evidence>
<accession>A0AAE0FZ47</accession>
<dbReference type="PANTHER" id="PTHR10625">
    <property type="entry name" value="HISTONE DEACETYLASE HDAC1-RELATED"/>
    <property type="match status" value="1"/>
</dbReference>
<keyword evidence="4" id="KW-1185">Reference proteome</keyword>
<dbReference type="GO" id="GO:0000118">
    <property type="term" value="C:histone deacetylase complex"/>
    <property type="evidence" value="ECO:0007669"/>
    <property type="project" value="TreeGrafter"/>
</dbReference>
<feature type="compositionally biased region" description="Low complexity" evidence="1">
    <location>
        <begin position="17"/>
        <end position="28"/>
    </location>
</feature>
<dbReference type="GO" id="GO:0005737">
    <property type="term" value="C:cytoplasm"/>
    <property type="evidence" value="ECO:0007669"/>
    <property type="project" value="TreeGrafter"/>
</dbReference>
<feature type="region of interest" description="Disordered" evidence="1">
    <location>
        <begin position="1"/>
        <end position="42"/>
    </location>
</feature>
<gene>
    <name evidence="3" type="ORF">CYMTET_22822</name>
</gene>
<dbReference type="InterPro" id="IPR023801">
    <property type="entry name" value="His_deacetylse_dom"/>
</dbReference>
<dbReference type="AlphaFoldDB" id="A0AAE0FZ47"/>
<feature type="domain" description="Histone deacetylase" evidence="2">
    <location>
        <begin position="61"/>
        <end position="141"/>
    </location>
</feature>
<comment type="caution">
    <text evidence="3">The sequence shown here is derived from an EMBL/GenBank/DDBJ whole genome shotgun (WGS) entry which is preliminary data.</text>
</comment>
<name>A0AAE0FZ47_9CHLO</name>
<dbReference type="SUPFAM" id="SSF52768">
    <property type="entry name" value="Arginase/deacetylase"/>
    <property type="match status" value="1"/>
</dbReference>
<dbReference type="InterPro" id="IPR023696">
    <property type="entry name" value="Ureohydrolase_dom_sf"/>
</dbReference>
<dbReference type="InterPro" id="IPR037138">
    <property type="entry name" value="His_deacetylse_dom_sf"/>
</dbReference>
<dbReference type="Gene3D" id="3.40.800.20">
    <property type="entry name" value="Histone deacetylase domain"/>
    <property type="match status" value="1"/>
</dbReference>
<feature type="compositionally biased region" description="Acidic residues" evidence="1">
    <location>
        <begin position="190"/>
        <end position="200"/>
    </location>
</feature>
<feature type="non-terminal residue" evidence="3">
    <location>
        <position position="1"/>
    </location>
</feature>